<accession>F2N8D6</accession>
<dbReference type="STRING" id="700015.Corgl_1217"/>
<dbReference type="Gene3D" id="3.40.190.10">
    <property type="entry name" value="Periplasmic binding protein-like II"/>
    <property type="match status" value="2"/>
</dbReference>
<dbReference type="KEGG" id="cgo:Corgl_1217"/>
<dbReference type="EMBL" id="CP002628">
    <property type="protein sequence ID" value="AEB07319.1"/>
    <property type="molecule type" value="Genomic_DNA"/>
</dbReference>
<dbReference type="InterPro" id="IPR006311">
    <property type="entry name" value="TAT_signal"/>
</dbReference>
<dbReference type="PANTHER" id="PTHR43649">
    <property type="entry name" value="ARABINOSE-BINDING PROTEIN-RELATED"/>
    <property type="match status" value="1"/>
</dbReference>
<dbReference type="RefSeq" id="WP_013709062.1">
    <property type="nucleotide sequence ID" value="NC_015389.1"/>
</dbReference>
<dbReference type="SUPFAM" id="SSF53850">
    <property type="entry name" value="Periplasmic binding protein-like II"/>
    <property type="match status" value="1"/>
</dbReference>
<evidence type="ECO:0000313" key="2">
    <source>
        <dbReference type="Proteomes" id="UP000006851"/>
    </source>
</evidence>
<sequence length="453" mass="49437">MMERRQFIKVGLGSVAGVTMLAATGCKGASAGGSGSTSGASEDAKGKVYFQSFKPEQDKQWNALAKIFTKETGIPMTVKTAAQGQYETELKSNMAKKEPPTLFQVNGPVGLASWKDYCYDLDGADIMNELAYDNFKLVGDDGKVKGVAYVIETYGIICNTSLLKKAGHKIEDITDFASLKKIAQDITKRKDELGFSAFGSAGLDNSSYWRYTTHLANLPIYYEYKADNIKTTDAIKGTYLPNYRDIFDLYINNETADPSQLSTKTADDATAEFVTGKCVFYQNGTWEYANIKDVGDDNLGILPIYIGVAGEQNQGLCTGSENYWCVNKNVSEDDIAATLKFMNWCVTSKAGVEAMCGTDKAIGDLDGMGFVIPFKKNKKSTNPLTLLSDKYLADGKTPVDWLFSTIPSENWKTALQSALTSYAADQSDSTWDGVKKAFVDGWATEAKASKKNA</sequence>
<dbReference type="PANTHER" id="PTHR43649:SF12">
    <property type="entry name" value="DIACETYLCHITOBIOSE BINDING PROTEIN DASA"/>
    <property type="match status" value="1"/>
</dbReference>
<proteinExistence type="predicted"/>
<dbReference type="eggNOG" id="COG1653">
    <property type="taxonomic scope" value="Bacteria"/>
</dbReference>
<name>F2N8D6_CORGP</name>
<dbReference type="Pfam" id="PF13416">
    <property type="entry name" value="SBP_bac_8"/>
    <property type="match status" value="1"/>
</dbReference>
<evidence type="ECO:0000313" key="1">
    <source>
        <dbReference type="EMBL" id="AEB07319.1"/>
    </source>
</evidence>
<dbReference type="Proteomes" id="UP000006851">
    <property type="component" value="Chromosome"/>
</dbReference>
<reference evidence="2" key="1">
    <citation type="journal article" date="2013" name="Stand. Genomic Sci.">
        <title>Complete genome sequence of Coriobacterium glomerans type strain (PW2(T)) from the midgut of Pyrrhocoris apterus L. (red soldier bug).</title>
        <authorList>
            <person name="Stackebrandt E."/>
            <person name="Zeytun A."/>
            <person name="Lapidus A."/>
            <person name="Nolan M."/>
            <person name="Lucas S."/>
            <person name="Hammon N."/>
            <person name="Deshpande S."/>
            <person name="Cheng J.F."/>
            <person name="Tapia R."/>
            <person name="Goodwin L.A."/>
            <person name="Pitluck S."/>
            <person name="Liolios K."/>
            <person name="Pagani I."/>
            <person name="Ivanova N."/>
            <person name="Mavromatis K."/>
            <person name="Mikhailova N."/>
            <person name="Huntemann M."/>
            <person name="Pati A."/>
            <person name="Chen A."/>
            <person name="Palaniappan K."/>
            <person name="Chang Y.J."/>
            <person name="Land M."/>
            <person name="Hauser L."/>
            <person name="Rohde M."/>
            <person name="Pukall R."/>
            <person name="Goker M."/>
            <person name="Detter J.C."/>
            <person name="Woyke T."/>
            <person name="Bristow J."/>
            <person name="Eisen J.A."/>
            <person name="Markowitz V."/>
            <person name="Hugenholtz P."/>
            <person name="Kyrpides N.C."/>
            <person name="Klenk H.P."/>
        </authorList>
    </citation>
    <scope>NUCLEOTIDE SEQUENCE</scope>
    <source>
        <strain evidence="2">ATCC 49209 / DSM 20642 / JCM 10262 / PW2</strain>
    </source>
</reference>
<dbReference type="InterPro" id="IPR050490">
    <property type="entry name" value="Bact_solute-bd_prot1"/>
</dbReference>
<dbReference type="OrthoDB" id="9763054at2"/>
<gene>
    <name evidence="1" type="ordered locus">Corgl_1217</name>
</gene>
<dbReference type="PROSITE" id="PS51257">
    <property type="entry name" value="PROKAR_LIPOPROTEIN"/>
    <property type="match status" value="1"/>
</dbReference>
<dbReference type="InterPro" id="IPR006059">
    <property type="entry name" value="SBP"/>
</dbReference>
<dbReference type="PROSITE" id="PS51318">
    <property type="entry name" value="TAT"/>
    <property type="match status" value="1"/>
</dbReference>
<dbReference type="HOGENOM" id="CLU_031285_12_3_11"/>
<keyword evidence="2" id="KW-1185">Reference proteome</keyword>
<organism evidence="1 2">
    <name type="scientific">Coriobacterium glomerans (strain ATCC 49209 / DSM 20642 / JCM 10262 / PW2)</name>
    <dbReference type="NCBI Taxonomy" id="700015"/>
    <lineage>
        <taxon>Bacteria</taxon>
        <taxon>Bacillati</taxon>
        <taxon>Actinomycetota</taxon>
        <taxon>Coriobacteriia</taxon>
        <taxon>Coriobacteriales</taxon>
        <taxon>Coriobacteriaceae</taxon>
        <taxon>Coriobacterium</taxon>
    </lineage>
</organism>
<protein>
    <submittedName>
        <fullName evidence="1">Carbohydrate ABC transporter substrate-binding protein, CUT1 family</fullName>
    </submittedName>
</protein>
<dbReference type="AlphaFoldDB" id="F2N8D6"/>